<dbReference type="Gene3D" id="3.30.1330.60">
    <property type="entry name" value="OmpA-like domain"/>
    <property type="match status" value="1"/>
</dbReference>
<evidence type="ECO:0000313" key="5">
    <source>
        <dbReference type="EMBL" id="UZW76616.1"/>
    </source>
</evidence>
<sequence length="246" mass="27424">MKRTPYRNSKPKTHLAAYTYAGTAAQDDILQTPNRSENESWLLSYLDVFLLIIALLVIMLIRTPIQSPPPQDHQANEPPLPSSPKSLSASAYVKSAAVSNAISQLNTDHRVTVISNNQHINVRLDEALMFDSSKAVLKAEGKAAIQLLVPALKRLNRPLIIEGHTDDTPINTLLYPSNWELSAARANSVLHYLRAQGISPQQMSTANYADTRPLVPNSSQYNRSINRRVNLLIEIEKDFDSRDFEG</sequence>
<dbReference type="RefSeq" id="WP_251812444.1">
    <property type="nucleotide sequence ID" value="NZ_CP101527.1"/>
</dbReference>
<keyword evidence="1 3" id="KW-0472">Membrane</keyword>
<evidence type="ECO:0000256" key="3">
    <source>
        <dbReference type="SAM" id="Phobius"/>
    </source>
</evidence>
<dbReference type="GO" id="GO:0016020">
    <property type="term" value="C:membrane"/>
    <property type="evidence" value="ECO:0007669"/>
    <property type="project" value="UniProtKB-UniRule"/>
</dbReference>
<dbReference type="SUPFAM" id="SSF103088">
    <property type="entry name" value="OmpA-like"/>
    <property type="match status" value="1"/>
</dbReference>
<evidence type="ECO:0000256" key="2">
    <source>
        <dbReference type="SAM" id="MobiDB-lite"/>
    </source>
</evidence>
<dbReference type="AlphaFoldDB" id="A0A9E8HU79"/>
<dbReference type="PROSITE" id="PS51123">
    <property type="entry name" value="OMPA_2"/>
    <property type="match status" value="1"/>
</dbReference>
<dbReference type="Proteomes" id="UP001164472">
    <property type="component" value="Chromosome"/>
</dbReference>
<dbReference type="InterPro" id="IPR036737">
    <property type="entry name" value="OmpA-like_sf"/>
</dbReference>
<name>A0A9E8HU79_9ALTE</name>
<dbReference type="PANTHER" id="PTHR30329">
    <property type="entry name" value="STATOR ELEMENT OF FLAGELLAR MOTOR COMPLEX"/>
    <property type="match status" value="1"/>
</dbReference>
<keyword evidence="3" id="KW-1133">Transmembrane helix</keyword>
<dbReference type="PANTHER" id="PTHR30329:SF21">
    <property type="entry name" value="LIPOPROTEIN YIAD-RELATED"/>
    <property type="match status" value="1"/>
</dbReference>
<feature type="transmembrane region" description="Helical" evidence="3">
    <location>
        <begin position="42"/>
        <end position="61"/>
    </location>
</feature>
<keyword evidence="6" id="KW-1185">Reference proteome</keyword>
<accession>A0A9E8HU79</accession>
<evidence type="ECO:0000256" key="1">
    <source>
        <dbReference type="PROSITE-ProRule" id="PRU00473"/>
    </source>
</evidence>
<dbReference type="InterPro" id="IPR006665">
    <property type="entry name" value="OmpA-like"/>
</dbReference>
<reference evidence="5" key="1">
    <citation type="submission" date="2022-07" db="EMBL/GenBank/DDBJ databases">
        <title>Alkalimarinus sp. nov., isolated from gut of a Alitta virens.</title>
        <authorList>
            <person name="Yang A.I."/>
            <person name="Shin N.-R."/>
        </authorList>
    </citation>
    <scope>NUCLEOTIDE SEQUENCE</scope>
    <source>
        <strain evidence="5">FA028</strain>
    </source>
</reference>
<feature type="domain" description="OmpA-like" evidence="4">
    <location>
        <begin position="116"/>
        <end position="237"/>
    </location>
</feature>
<keyword evidence="3" id="KW-0812">Transmembrane</keyword>
<evidence type="ECO:0000259" key="4">
    <source>
        <dbReference type="PROSITE" id="PS51123"/>
    </source>
</evidence>
<gene>
    <name evidence="5" type="ORF">NNL22_08550</name>
</gene>
<dbReference type="CDD" id="cd07185">
    <property type="entry name" value="OmpA_C-like"/>
    <property type="match status" value="1"/>
</dbReference>
<dbReference type="EMBL" id="CP101527">
    <property type="protein sequence ID" value="UZW76616.1"/>
    <property type="molecule type" value="Genomic_DNA"/>
</dbReference>
<dbReference type="InterPro" id="IPR050330">
    <property type="entry name" value="Bact_OuterMem_StrucFunc"/>
</dbReference>
<organism evidence="5 6">
    <name type="scientific">Alkalimarinus sediminis</name>
    <dbReference type="NCBI Taxonomy" id="1632866"/>
    <lineage>
        <taxon>Bacteria</taxon>
        <taxon>Pseudomonadati</taxon>
        <taxon>Pseudomonadota</taxon>
        <taxon>Gammaproteobacteria</taxon>
        <taxon>Alteromonadales</taxon>
        <taxon>Alteromonadaceae</taxon>
        <taxon>Alkalimarinus</taxon>
    </lineage>
</organism>
<dbReference type="KEGG" id="asem:NNL22_08550"/>
<feature type="region of interest" description="Disordered" evidence="2">
    <location>
        <begin position="68"/>
        <end position="87"/>
    </location>
</feature>
<dbReference type="Pfam" id="PF00691">
    <property type="entry name" value="OmpA"/>
    <property type="match status" value="1"/>
</dbReference>
<proteinExistence type="predicted"/>
<evidence type="ECO:0000313" key="6">
    <source>
        <dbReference type="Proteomes" id="UP001164472"/>
    </source>
</evidence>
<protein>
    <submittedName>
        <fullName evidence="5">OmpA family protein</fullName>
    </submittedName>
</protein>